<organism evidence="1 2">
    <name type="scientific">Alteromonas alba</name>
    <dbReference type="NCBI Taxonomy" id="2079529"/>
    <lineage>
        <taxon>Bacteria</taxon>
        <taxon>Pseudomonadati</taxon>
        <taxon>Pseudomonadota</taxon>
        <taxon>Gammaproteobacteria</taxon>
        <taxon>Alteromonadales</taxon>
        <taxon>Alteromonadaceae</taxon>
        <taxon>Alteromonas/Salinimonas group</taxon>
        <taxon>Alteromonas</taxon>
    </lineage>
</organism>
<keyword evidence="2" id="KW-1185">Reference proteome</keyword>
<dbReference type="OrthoDB" id="6401167at2"/>
<dbReference type="RefSeq" id="WP_105935915.1">
    <property type="nucleotide sequence ID" value="NZ_PVNP01000192.1"/>
</dbReference>
<dbReference type="Proteomes" id="UP000238949">
    <property type="component" value="Unassembled WGS sequence"/>
</dbReference>
<comment type="caution">
    <text evidence="1">The sequence shown here is derived from an EMBL/GenBank/DDBJ whole genome shotgun (WGS) entry which is preliminary data.</text>
</comment>
<accession>A0A2S9V6Y3</accession>
<protein>
    <submittedName>
        <fullName evidence="1">Uncharacterized protein</fullName>
    </submittedName>
</protein>
<name>A0A2S9V6Y3_9ALTE</name>
<dbReference type="AlphaFoldDB" id="A0A2S9V6Y3"/>
<reference evidence="2" key="1">
    <citation type="journal article" date="2020" name="Int. J. Syst. Evol. Microbiol.">
        <title>Alteromonas alba sp. nov., a marine bacterium isolated from the seawater of the West Pacific Ocean.</title>
        <authorList>
            <person name="Sun C."/>
            <person name="Wu Y.-H."/>
            <person name="Xamxidin M."/>
            <person name="Cheng H."/>
            <person name="Xu X.-W."/>
        </authorList>
    </citation>
    <scope>NUCLEOTIDE SEQUENCE [LARGE SCALE GENOMIC DNA]</scope>
    <source>
        <strain evidence="2">190</strain>
    </source>
</reference>
<evidence type="ECO:0000313" key="1">
    <source>
        <dbReference type="EMBL" id="PRO72202.1"/>
    </source>
</evidence>
<proteinExistence type="predicted"/>
<evidence type="ECO:0000313" key="2">
    <source>
        <dbReference type="Proteomes" id="UP000238949"/>
    </source>
</evidence>
<dbReference type="EMBL" id="PVNP01000192">
    <property type="protein sequence ID" value="PRO72202.1"/>
    <property type="molecule type" value="Genomic_DNA"/>
</dbReference>
<sequence length="92" mass="10181">MDVIYGKITHVGNFIEDGEVVDIVSILPLDEDFNGDGAYSVGQPEFSVLREDFWLNDVVKPEALVQIKSVTVRPTGELDEHSVYIETQVGVS</sequence>
<gene>
    <name evidence="1" type="ORF">C6Y40_18675</name>
</gene>